<accession>A0A9C7PX74</accession>
<feature type="domain" description="Methyltransferase FkbM" evidence="2">
    <location>
        <begin position="103"/>
        <end position="272"/>
    </location>
</feature>
<dbReference type="OrthoDB" id="10006218at2759"/>
<evidence type="ECO:0000256" key="1">
    <source>
        <dbReference type="SAM" id="Phobius"/>
    </source>
</evidence>
<dbReference type="Gene3D" id="3.40.50.150">
    <property type="entry name" value="Vaccinia Virus protein VP39"/>
    <property type="match status" value="1"/>
</dbReference>
<reference evidence="4" key="1">
    <citation type="journal article" date="2022" name="Proc. Natl. Acad. Sci. U.S.A.">
        <title>Life cycle and functional genomics of the unicellular red alga Galdieria for elucidating algal and plant evolution and industrial use.</title>
        <authorList>
            <person name="Hirooka S."/>
            <person name="Itabashi T."/>
            <person name="Ichinose T.M."/>
            <person name="Onuma R."/>
            <person name="Fujiwara T."/>
            <person name="Yamashita S."/>
            <person name="Jong L.W."/>
            <person name="Tomita R."/>
            <person name="Iwane A.H."/>
            <person name="Miyagishima S.Y."/>
        </authorList>
    </citation>
    <scope>NUCLEOTIDE SEQUENCE</scope>
    <source>
        <strain evidence="4">NBRC 102759</strain>
    </source>
</reference>
<proteinExistence type="predicted"/>
<dbReference type="EMBL" id="BQMJ01000034">
    <property type="protein sequence ID" value="GJQ12553.1"/>
    <property type="molecule type" value="Genomic_DNA"/>
</dbReference>
<dbReference type="InterPro" id="IPR006342">
    <property type="entry name" value="FkbM_mtfrase"/>
</dbReference>
<evidence type="ECO:0000259" key="2">
    <source>
        <dbReference type="Pfam" id="PF05050"/>
    </source>
</evidence>
<feature type="transmembrane region" description="Helical" evidence="1">
    <location>
        <begin position="20"/>
        <end position="40"/>
    </location>
</feature>
<dbReference type="InterPro" id="IPR029063">
    <property type="entry name" value="SAM-dependent_MTases_sf"/>
</dbReference>
<evidence type="ECO:0000313" key="4">
    <source>
        <dbReference type="EMBL" id="GJQ12553.1"/>
    </source>
</evidence>
<sequence>MKRPTTTDKYLWIVGKKNIWMGWLIVVTCLLWYIWSCGVLQRASFWLSHQSTSSMDKSHCPNFYFDLGSNVGDSIVHFVLHNITSVGSASSALRRFANRIGVVSSEYCVYGFEGNPIFNDGLKKLELLLQGYTKKTEIRTETVVTDEDGTTQLYLDLVNEDHHFWGSSIHNGTRDVVKSGSQAVNVTAVDFAMFLKQRVVDKRECKGRNVPMVIVRMDIEGAEYRVIRRLFEQGLLCHYIDYLIVEFHEDSAPPLNHSIPQVLSWLMENNDRCETQLIFQDIENDY</sequence>
<name>A0A9C7PX74_9RHOD</name>
<dbReference type="AlphaFoldDB" id="A0A9C7PX74"/>
<gene>
    <name evidence="3" type="ORF">GpartN1_g4199.t1</name>
    <name evidence="4" type="ORF">GpartN1_g4344.t1</name>
</gene>
<evidence type="ECO:0000313" key="5">
    <source>
        <dbReference type="Proteomes" id="UP001061958"/>
    </source>
</evidence>
<keyword evidence="1" id="KW-1133">Transmembrane helix</keyword>
<organism evidence="4 5">
    <name type="scientific">Galdieria partita</name>
    <dbReference type="NCBI Taxonomy" id="83374"/>
    <lineage>
        <taxon>Eukaryota</taxon>
        <taxon>Rhodophyta</taxon>
        <taxon>Bangiophyceae</taxon>
        <taxon>Galdieriales</taxon>
        <taxon>Galdieriaceae</taxon>
        <taxon>Galdieria</taxon>
    </lineage>
</organism>
<keyword evidence="1" id="KW-0812">Transmembrane</keyword>
<keyword evidence="1" id="KW-0472">Membrane</keyword>
<dbReference type="Proteomes" id="UP001061958">
    <property type="component" value="Unassembled WGS sequence"/>
</dbReference>
<dbReference type="EMBL" id="BQMJ01000033">
    <property type="protein sequence ID" value="GJQ12408.1"/>
    <property type="molecule type" value="Genomic_DNA"/>
</dbReference>
<reference evidence="4" key="2">
    <citation type="submission" date="2022-01" db="EMBL/GenBank/DDBJ databases">
        <authorList>
            <person name="Hirooka S."/>
            <person name="Miyagishima S.Y."/>
        </authorList>
    </citation>
    <scope>NUCLEOTIDE SEQUENCE</scope>
    <source>
        <strain evidence="4">NBRC 102759</strain>
    </source>
</reference>
<comment type="caution">
    <text evidence="4">The sequence shown here is derived from an EMBL/GenBank/DDBJ whole genome shotgun (WGS) entry which is preliminary data.</text>
</comment>
<dbReference type="Pfam" id="PF05050">
    <property type="entry name" value="Methyltransf_21"/>
    <property type="match status" value="1"/>
</dbReference>
<dbReference type="SUPFAM" id="SSF53335">
    <property type="entry name" value="S-adenosyl-L-methionine-dependent methyltransferases"/>
    <property type="match status" value="1"/>
</dbReference>
<keyword evidence="5" id="KW-1185">Reference proteome</keyword>
<evidence type="ECO:0000313" key="3">
    <source>
        <dbReference type="EMBL" id="GJQ12408.1"/>
    </source>
</evidence>
<protein>
    <recommendedName>
        <fullName evidence="2">Methyltransferase FkbM domain-containing protein</fullName>
    </recommendedName>
</protein>